<protein>
    <submittedName>
        <fullName evidence="4">Iron complex transport system substrate-binding protein</fullName>
    </submittedName>
</protein>
<dbReference type="Gene3D" id="3.40.50.1980">
    <property type="entry name" value="Nitrogenase molybdenum iron protein domain"/>
    <property type="match status" value="2"/>
</dbReference>
<gene>
    <name evidence="4" type="ORF">BJY22_005554</name>
</gene>
<dbReference type="PROSITE" id="PS50983">
    <property type="entry name" value="FE_B12_PBP"/>
    <property type="match status" value="1"/>
</dbReference>
<evidence type="ECO:0000313" key="5">
    <source>
        <dbReference type="Proteomes" id="UP000555407"/>
    </source>
</evidence>
<comment type="similarity">
    <text evidence="1">Belongs to the bacterial solute-binding protein 8 family.</text>
</comment>
<reference evidence="4 5" key="1">
    <citation type="submission" date="2020-03" db="EMBL/GenBank/DDBJ databases">
        <title>Sequencing the genomes of 1000 actinobacteria strains.</title>
        <authorList>
            <person name="Klenk H.-P."/>
        </authorList>
    </citation>
    <scope>NUCLEOTIDE SEQUENCE [LARGE SCALE GENOMIC DNA]</scope>
    <source>
        <strain evidence="4 5">DSM 45490</strain>
    </source>
</reference>
<sequence>MMNRPTRPLLATAVALASLVACGTVSAGPQPSPGGQSTGAQYPMTIKNCGREFTIAKEPQRIVSLSPGQTEILLRLGLKDRIIAQAQEAASEPDPELADEIRSIKSLGAKTPPSKEVLIAQSPDLVYSGTEYEFNTEQGFAGKDELVKAGATPYVATAGCAQRRSTGTVEDAFTDVRTLGKVLGRAEQAAELEKQARAGLSAVTERIAGRTPVKTAQVFYEGGKLYAIGAAIEVDMLRLGGGQNVFAATEQRFADFYAAEVNAEVVLERNPEAFVFAVQDDTHEQQTVDYLKRTFASTPAVRNGRLVGVRNATFAPGTLASIQGVSAIADGLHPRG</sequence>
<accession>A0A7X6A310</accession>
<evidence type="ECO:0000259" key="3">
    <source>
        <dbReference type="PROSITE" id="PS50983"/>
    </source>
</evidence>
<dbReference type="PROSITE" id="PS51257">
    <property type="entry name" value="PROKAR_LIPOPROTEIN"/>
    <property type="match status" value="1"/>
</dbReference>
<dbReference type="AlphaFoldDB" id="A0A7X6A310"/>
<feature type="domain" description="Fe/B12 periplasmic-binding" evidence="3">
    <location>
        <begin position="61"/>
        <end position="336"/>
    </location>
</feature>
<dbReference type="PANTHER" id="PTHR30535:SF34">
    <property type="entry name" value="MOLYBDATE-BINDING PROTEIN MOLA"/>
    <property type="match status" value="1"/>
</dbReference>
<proteinExistence type="inferred from homology"/>
<organism evidence="4 5">
    <name type="scientific">Kribbella shirazensis</name>
    <dbReference type="NCBI Taxonomy" id="1105143"/>
    <lineage>
        <taxon>Bacteria</taxon>
        <taxon>Bacillati</taxon>
        <taxon>Actinomycetota</taxon>
        <taxon>Actinomycetes</taxon>
        <taxon>Propionibacteriales</taxon>
        <taxon>Kribbellaceae</taxon>
        <taxon>Kribbella</taxon>
    </lineage>
</organism>
<dbReference type="RefSeq" id="WP_167212265.1">
    <property type="nucleotide sequence ID" value="NZ_JAASRO010000001.1"/>
</dbReference>
<dbReference type="Pfam" id="PF01497">
    <property type="entry name" value="Peripla_BP_2"/>
    <property type="match status" value="1"/>
</dbReference>
<evidence type="ECO:0000256" key="2">
    <source>
        <dbReference type="SAM" id="SignalP"/>
    </source>
</evidence>
<dbReference type="SUPFAM" id="SSF53807">
    <property type="entry name" value="Helical backbone' metal receptor"/>
    <property type="match status" value="1"/>
</dbReference>
<dbReference type="InterPro" id="IPR050902">
    <property type="entry name" value="ABC_Transporter_SBP"/>
</dbReference>
<evidence type="ECO:0000313" key="4">
    <source>
        <dbReference type="EMBL" id="NIK59837.1"/>
    </source>
</evidence>
<comment type="caution">
    <text evidence="4">The sequence shown here is derived from an EMBL/GenBank/DDBJ whole genome shotgun (WGS) entry which is preliminary data.</text>
</comment>
<feature type="signal peptide" evidence="2">
    <location>
        <begin position="1"/>
        <end position="27"/>
    </location>
</feature>
<keyword evidence="2" id="KW-0732">Signal</keyword>
<dbReference type="PANTHER" id="PTHR30535">
    <property type="entry name" value="VITAMIN B12-BINDING PROTEIN"/>
    <property type="match status" value="1"/>
</dbReference>
<name>A0A7X6A310_9ACTN</name>
<evidence type="ECO:0000256" key="1">
    <source>
        <dbReference type="ARBA" id="ARBA00008814"/>
    </source>
</evidence>
<dbReference type="Proteomes" id="UP000555407">
    <property type="component" value="Unassembled WGS sequence"/>
</dbReference>
<keyword evidence="5" id="KW-1185">Reference proteome</keyword>
<dbReference type="EMBL" id="JAASRO010000001">
    <property type="protein sequence ID" value="NIK59837.1"/>
    <property type="molecule type" value="Genomic_DNA"/>
</dbReference>
<dbReference type="InterPro" id="IPR002491">
    <property type="entry name" value="ABC_transptr_periplasmic_BD"/>
</dbReference>
<feature type="chain" id="PRO_5030727668" evidence="2">
    <location>
        <begin position="28"/>
        <end position="336"/>
    </location>
</feature>